<dbReference type="KEGG" id="sedi:EBB79_16595"/>
<sequence>MNNMPDQPFVSIVAPMYNLDSFIAETIQSVLSQTYTNFELILVDDCSSDETLARVQSFRDSRIKLILNEENKGAGETRNVGIRAARGNLIAFLDADDLWYPNKLMSQLAFMDRTGSAVCYTLYDVINAQGVVYADCGYVPKKATYHQILRRNFIRTSSLIFNVDKVGGKVYFPKIRKRQDMLLFLDLIKRVGQANLLDEVTCSYRLHSGGISANKKSVIPYQWAAYRHEEKLSLPYSAVLMSAWFVLAGYATLRRRMKMDRQYNNS</sequence>
<accession>A0A3T0N5P3</accession>
<gene>
    <name evidence="3" type="ORF">EBB79_16595</name>
</gene>
<organism evidence="3 4">
    <name type="scientific">Parasedimentitalea marina</name>
    <dbReference type="NCBI Taxonomy" id="2483033"/>
    <lineage>
        <taxon>Bacteria</taxon>
        <taxon>Pseudomonadati</taxon>
        <taxon>Pseudomonadota</taxon>
        <taxon>Alphaproteobacteria</taxon>
        <taxon>Rhodobacterales</taxon>
        <taxon>Paracoccaceae</taxon>
        <taxon>Parasedimentitalea</taxon>
    </lineage>
</organism>
<evidence type="ECO:0000256" key="1">
    <source>
        <dbReference type="SAM" id="Phobius"/>
    </source>
</evidence>
<dbReference type="Gene3D" id="3.90.550.10">
    <property type="entry name" value="Spore Coat Polysaccharide Biosynthesis Protein SpsA, Chain A"/>
    <property type="match status" value="1"/>
</dbReference>
<keyword evidence="3" id="KW-0808">Transferase</keyword>
<evidence type="ECO:0000313" key="4">
    <source>
        <dbReference type="Proteomes" id="UP000283063"/>
    </source>
</evidence>
<keyword evidence="1" id="KW-0472">Membrane</keyword>
<dbReference type="SUPFAM" id="SSF53448">
    <property type="entry name" value="Nucleotide-diphospho-sugar transferases"/>
    <property type="match status" value="1"/>
</dbReference>
<dbReference type="EMBL" id="CP033219">
    <property type="protein sequence ID" value="AZV79334.1"/>
    <property type="molecule type" value="Genomic_DNA"/>
</dbReference>
<keyword evidence="1" id="KW-1133">Transmembrane helix</keyword>
<reference evidence="3 4" key="1">
    <citation type="submission" date="2018-10" db="EMBL/GenBank/DDBJ databases">
        <title>Parasedimentitalea marina sp. nov., a psychrophilic bacterium isolated from deep seawater of the New Britain Trench.</title>
        <authorList>
            <person name="Cao J."/>
        </authorList>
    </citation>
    <scope>NUCLEOTIDE SEQUENCE [LARGE SCALE GENOMIC DNA]</scope>
    <source>
        <strain evidence="3 4">W43</strain>
    </source>
</reference>
<keyword evidence="1" id="KW-0812">Transmembrane</keyword>
<protein>
    <submittedName>
        <fullName evidence="3">Glycosyltransferase family 2 protein</fullName>
    </submittedName>
</protein>
<evidence type="ECO:0000259" key="2">
    <source>
        <dbReference type="Pfam" id="PF00535"/>
    </source>
</evidence>
<dbReference type="InterPro" id="IPR001173">
    <property type="entry name" value="Glyco_trans_2-like"/>
</dbReference>
<name>A0A3T0N5P3_9RHOB</name>
<dbReference type="InterPro" id="IPR029044">
    <property type="entry name" value="Nucleotide-diphossugar_trans"/>
</dbReference>
<dbReference type="Proteomes" id="UP000283063">
    <property type="component" value="Chromosome"/>
</dbReference>
<dbReference type="GO" id="GO:0016758">
    <property type="term" value="F:hexosyltransferase activity"/>
    <property type="evidence" value="ECO:0007669"/>
    <property type="project" value="UniProtKB-ARBA"/>
</dbReference>
<dbReference type="CDD" id="cd00761">
    <property type="entry name" value="Glyco_tranf_GTA_type"/>
    <property type="match status" value="1"/>
</dbReference>
<keyword evidence="4" id="KW-1185">Reference proteome</keyword>
<dbReference type="RefSeq" id="WP_127749886.1">
    <property type="nucleotide sequence ID" value="NZ_CP033219.1"/>
</dbReference>
<dbReference type="OrthoDB" id="5291101at2"/>
<dbReference type="Pfam" id="PF00535">
    <property type="entry name" value="Glycos_transf_2"/>
    <property type="match status" value="1"/>
</dbReference>
<feature type="domain" description="Glycosyltransferase 2-like" evidence="2">
    <location>
        <begin position="11"/>
        <end position="131"/>
    </location>
</feature>
<feature type="transmembrane region" description="Helical" evidence="1">
    <location>
        <begin position="234"/>
        <end position="253"/>
    </location>
</feature>
<proteinExistence type="predicted"/>
<dbReference type="AlphaFoldDB" id="A0A3T0N5P3"/>
<dbReference type="PANTHER" id="PTHR22916">
    <property type="entry name" value="GLYCOSYLTRANSFERASE"/>
    <property type="match status" value="1"/>
</dbReference>
<dbReference type="PANTHER" id="PTHR22916:SF3">
    <property type="entry name" value="UDP-GLCNAC:BETAGAL BETA-1,3-N-ACETYLGLUCOSAMINYLTRANSFERASE-LIKE PROTEIN 1"/>
    <property type="match status" value="1"/>
</dbReference>
<evidence type="ECO:0000313" key="3">
    <source>
        <dbReference type="EMBL" id="AZV79334.1"/>
    </source>
</evidence>